<dbReference type="SUPFAM" id="SSF117281">
    <property type="entry name" value="Kelch motif"/>
    <property type="match status" value="2"/>
</dbReference>
<feature type="region of interest" description="Disordered" evidence="2">
    <location>
        <begin position="678"/>
        <end position="701"/>
    </location>
</feature>
<name>A0A1Z8JMT8_PICKU</name>
<feature type="compositionally biased region" description="Polar residues" evidence="2">
    <location>
        <begin position="1310"/>
        <end position="1328"/>
    </location>
</feature>
<dbReference type="Proteomes" id="UP000195871">
    <property type="component" value="Unassembled WGS sequence"/>
</dbReference>
<proteinExistence type="predicted"/>
<feature type="region of interest" description="Disordered" evidence="2">
    <location>
        <begin position="9"/>
        <end position="30"/>
    </location>
</feature>
<feature type="coiled-coil region" evidence="1">
    <location>
        <begin position="1525"/>
        <end position="1601"/>
    </location>
</feature>
<dbReference type="VEuPathDB" id="FungiDB:C5L36_0E03680"/>
<dbReference type="InterPro" id="IPR029033">
    <property type="entry name" value="His_PPase_superfam"/>
</dbReference>
<feature type="region of interest" description="Disordered" evidence="2">
    <location>
        <begin position="1602"/>
        <end position="1650"/>
    </location>
</feature>
<feature type="region of interest" description="Disordered" evidence="2">
    <location>
        <begin position="837"/>
        <end position="865"/>
    </location>
</feature>
<dbReference type="Gene3D" id="3.40.50.1240">
    <property type="entry name" value="Phosphoglycerate mutase-like"/>
    <property type="match status" value="1"/>
</dbReference>
<dbReference type="EMBL" id="NHMM01000004">
    <property type="protein sequence ID" value="OUT21890.1"/>
    <property type="molecule type" value="Genomic_DNA"/>
</dbReference>
<sequence>MHIVLIRHGTRIDKDRPGVSPDQSNVSLRPSDRIPDNIADIINQAQKVKPQREEFNLDVESSSWLSNFDPPLNQRKASEEMDSAFKKISTNILGKHKPDKIMIHSSPYNRCIQTSELLLDKIKKSKTLDSKVPVKLRVDQALSEWLNENYNLKYLPPNDDGYSMINNVNAYLNQEINENDCEGEFSSQTRHQLRDARDFMWSYNQLGHCGEYGESASSFTRRCFYYLIYLLQFYYTRQDAKADRNMVVFIVSHGAVISTLLQILLGRSVFNEIPLCTPIYFKQSEKRRSVFKLMDYDFNLYQLLSPSSDQEFYKILDTPIELTKLDPENLRSELTIGTTGYTTIIQSIPKKPESTQKLDVLSTRRRRNTINIGDKEHHEDSNQSLKQTLSSRQLYRLNKDTNEEKVIDLDKLHSYFGGDSESDSDEEVDGLQKIVNVNDFDDHGKSLKNNIYKGSITSLSSFNEENKSKFQLNDKNFYSKQSPIESDPYSHFFLERSSTMEHNGEFDSINMTMSMSRKSSQGQNANVKFDGLTGSDSDRSIDTEEYESDSGDEPILSFGTKDKIQNMVNIRVSDESNKENTAKPYITGTFGNVPLKGGKDRTNSVSNTTNAISSTNMGSVMGCSNSHSGTKLAIPKLISTRNMNLLVRGGDSEESMTRTANNSNSILKNLLFDQKASPFGEDANSADDDDDDEDSGWFGGFRKLSGNSIKPSVNALKEGFKRVNEDVKQLTNQKNENTEVGSNKRPPLNTSDSKQQETVFNAAINKPSNVSIHSEKGEVIVETKTPWKKKKLYNSPFPRFGHAVSSYTAPNGSIYLMGGLSGNAVFGDMWVLEPIRDNHDSNSKDSENSPYIASPIENPQKVPSPRTGHASILIGNAFIIFGGDTAINNEPSLDNKLYFFNITSLKWTINDPMGEKPCGRYGTQISVLNVESANHQWCSQLYVFGGELNEVFFNDLWRYDLSRFRDPKNRWIRLEPHGDIPPPLANHTVTAYDGKLFVFGGKNMNAVSDKLYCYDPYTNRWSLCRLKGINLPPALHSHSATVYGSLLFIFGGKQINDRNSGDLYVIDLTNMNSWKLFSDLPYSPGARYGHSISANVKDAKLVIMGGDVYDNDFDGIEDTSINLIDESKFALTSSVVFECDIHLVQRFIEKQVLNDTRQEVKNIESPTAKFPTEYKQEVLKQSRNNSFIDLVESPAANGIPSSTPINSDEEIDENNSTNNKTIENSVTTPLNVSSEKNGDDITLETIDRVTIPVAQGRTINPAHMQSDAFADDVSPSSSSKEKNQAKKSNVSLGSNQIRDSHDSLPKTLKTPDQQIDSSPSFSTPSIQQHAALPFSPAVVEKDNLKIQKLVKMVNDIKSEMKRSVNNANSQIVKLESEKAQLLEQLKKREMGDSLSKPAISENADVSNNLLNGDTTLQKSLEYEKFINDELSTIPLMSRLIEDQKNKISNLESRLHDDEDLKEKVLKLEAENLSLRSKIENLMAINGASEVSKVPPIESLTAKINELSIKWSKVGPHVESKVSEDLHKYKAMSESLTKQLEESLEKQKELEHLYNQSKNSIQLSHKAMLLAQSESSNLKNELKNVKNELEDLKMKRRVFSASSGRLPSSASRIPSSSSVVGHLSGPKNQDVSNMQDKLDGSIDNSKSVDPESQSLNVRNLVMKVVMWISLMRDTNSKFVI</sequence>
<feature type="compositionally biased region" description="Polar residues" evidence="2">
    <location>
        <begin position="517"/>
        <end position="526"/>
    </location>
</feature>
<feature type="compositionally biased region" description="Polar residues" evidence="2">
    <location>
        <begin position="1641"/>
        <end position="1650"/>
    </location>
</feature>
<organism evidence="3 4">
    <name type="scientific">Pichia kudriavzevii</name>
    <name type="common">Yeast</name>
    <name type="synonym">Issatchenkia orientalis</name>
    <dbReference type="NCBI Taxonomy" id="4909"/>
    <lineage>
        <taxon>Eukaryota</taxon>
        <taxon>Fungi</taxon>
        <taxon>Dikarya</taxon>
        <taxon>Ascomycota</taxon>
        <taxon>Saccharomycotina</taxon>
        <taxon>Pichiomycetes</taxon>
        <taxon>Pichiales</taxon>
        <taxon>Pichiaceae</taxon>
        <taxon>Pichia</taxon>
    </lineage>
</organism>
<reference evidence="3 4" key="1">
    <citation type="submission" date="2017-05" db="EMBL/GenBank/DDBJ databases">
        <title>The Genome Sequence of Candida krusei Ckrusei653.</title>
        <authorList>
            <person name="Cuomo C."/>
            <person name="Forche A."/>
            <person name="Young S."/>
            <person name="Abouelleil A."/>
            <person name="Cao P."/>
            <person name="Chapman S."/>
            <person name="Cusick C."/>
            <person name="Shea T."/>
            <person name="Nusbaum C."/>
            <person name="Birren B."/>
        </authorList>
    </citation>
    <scope>NUCLEOTIDE SEQUENCE [LARGE SCALE GENOMIC DNA]</scope>
    <source>
        <strain evidence="3 4">Ckrusei653</strain>
    </source>
</reference>
<evidence type="ECO:0000313" key="4">
    <source>
        <dbReference type="Proteomes" id="UP000195871"/>
    </source>
</evidence>
<feature type="compositionally biased region" description="Low complexity" evidence="2">
    <location>
        <begin position="1602"/>
        <end position="1617"/>
    </location>
</feature>
<dbReference type="PANTHER" id="PTHR23244:SF456">
    <property type="entry name" value="MULTIPLE EPIDERMAL GROWTH FACTOR-LIKE DOMAINS PROTEIN 8"/>
    <property type="match status" value="1"/>
</dbReference>
<feature type="compositionally biased region" description="Basic and acidic residues" evidence="2">
    <location>
        <begin position="837"/>
        <end position="847"/>
    </location>
</feature>
<dbReference type="GO" id="GO:0061245">
    <property type="term" value="P:establishment or maintenance of bipolar cell polarity"/>
    <property type="evidence" value="ECO:0007669"/>
    <property type="project" value="TreeGrafter"/>
</dbReference>
<feature type="coiled-coil region" evidence="1">
    <location>
        <begin position="1357"/>
        <end position="1384"/>
    </location>
</feature>
<evidence type="ECO:0000256" key="1">
    <source>
        <dbReference type="SAM" id="Coils"/>
    </source>
</evidence>
<feature type="compositionally biased region" description="Polar residues" evidence="2">
    <location>
        <begin position="1214"/>
        <end position="1235"/>
    </location>
</feature>
<feature type="region of interest" description="Disordered" evidence="2">
    <location>
        <begin position="1194"/>
        <end position="1239"/>
    </location>
</feature>
<feature type="compositionally biased region" description="Acidic residues" evidence="2">
    <location>
        <begin position="684"/>
        <end position="695"/>
    </location>
</feature>
<dbReference type="SUPFAM" id="SSF53254">
    <property type="entry name" value="Phosphoglycerate mutase-like"/>
    <property type="match status" value="1"/>
</dbReference>
<evidence type="ECO:0000256" key="2">
    <source>
        <dbReference type="SAM" id="MobiDB-lite"/>
    </source>
</evidence>
<feature type="region of interest" description="Disordered" evidence="2">
    <location>
        <begin position="734"/>
        <end position="754"/>
    </location>
</feature>
<gene>
    <name evidence="3" type="ORF">CAS74_002871</name>
</gene>
<feature type="compositionally biased region" description="Acidic residues" evidence="2">
    <location>
        <begin position="543"/>
        <end position="552"/>
    </location>
</feature>
<feature type="region of interest" description="Disordered" evidence="2">
    <location>
        <begin position="1258"/>
        <end position="1328"/>
    </location>
</feature>
<comment type="caution">
    <text evidence="3">The sequence shown here is derived from an EMBL/GenBank/DDBJ whole genome shotgun (WGS) entry which is preliminary data.</text>
</comment>
<feature type="coiled-coil region" evidence="1">
    <location>
        <begin position="1440"/>
        <end position="1484"/>
    </location>
</feature>
<dbReference type="PANTHER" id="PTHR23244">
    <property type="entry name" value="KELCH REPEAT DOMAIN"/>
    <property type="match status" value="1"/>
</dbReference>
<feature type="compositionally biased region" description="Polar residues" evidence="2">
    <location>
        <begin position="1286"/>
        <end position="1297"/>
    </location>
</feature>
<accession>A0A1Z8JMT8</accession>
<feature type="compositionally biased region" description="Polar residues" evidence="2">
    <location>
        <begin position="1625"/>
        <end position="1634"/>
    </location>
</feature>
<evidence type="ECO:0000313" key="3">
    <source>
        <dbReference type="EMBL" id="OUT21890.1"/>
    </source>
</evidence>
<keyword evidence="1" id="KW-0175">Coiled coil</keyword>
<protein>
    <submittedName>
        <fullName evidence="3">Uncharacterized protein</fullName>
    </submittedName>
</protein>
<dbReference type="GO" id="GO:0051285">
    <property type="term" value="C:cell cortex of cell tip"/>
    <property type="evidence" value="ECO:0007669"/>
    <property type="project" value="TreeGrafter"/>
</dbReference>
<dbReference type="InterPro" id="IPR015915">
    <property type="entry name" value="Kelch-typ_b-propeller"/>
</dbReference>
<dbReference type="Gene3D" id="2.120.10.80">
    <property type="entry name" value="Kelch-type beta propeller"/>
    <property type="match status" value="2"/>
</dbReference>
<dbReference type="Pfam" id="PF24681">
    <property type="entry name" value="Kelch_KLHDC2_KLHL20_DRC7"/>
    <property type="match status" value="1"/>
</dbReference>
<feature type="region of interest" description="Disordered" evidence="2">
    <location>
        <begin position="517"/>
        <end position="557"/>
    </location>
</feature>